<reference evidence="2" key="2">
    <citation type="submission" date="2007-03" db="EMBL/GenBank/DDBJ databases">
        <authorList>
            <consortium name="The International Medicago Genome Annotation Group"/>
        </authorList>
    </citation>
    <scope>NUCLEOTIDE SEQUENCE</scope>
</reference>
<name>Q2HRI8_MEDTR</name>
<sequence length="46" mass="5480">MSKDRGQRNRYKEQSYVGESKERQRQTSGKYKVQTPTLTYCNVHVN</sequence>
<accession>Q2HRI8</accession>
<dbReference type="AlphaFoldDB" id="Q2HRI8"/>
<feature type="region of interest" description="Disordered" evidence="1">
    <location>
        <begin position="1"/>
        <end position="31"/>
    </location>
</feature>
<dbReference type="EMBL" id="AC158501">
    <property type="protein sequence ID" value="ABD33285.1"/>
    <property type="molecule type" value="Genomic_DNA"/>
</dbReference>
<proteinExistence type="predicted"/>
<organism evidence="2">
    <name type="scientific">Medicago truncatula</name>
    <name type="common">Barrel medic</name>
    <name type="synonym">Medicago tribuloides</name>
    <dbReference type="NCBI Taxonomy" id="3880"/>
    <lineage>
        <taxon>Eukaryota</taxon>
        <taxon>Viridiplantae</taxon>
        <taxon>Streptophyta</taxon>
        <taxon>Embryophyta</taxon>
        <taxon>Tracheophyta</taxon>
        <taxon>Spermatophyta</taxon>
        <taxon>Magnoliopsida</taxon>
        <taxon>eudicotyledons</taxon>
        <taxon>Gunneridae</taxon>
        <taxon>Pentapetalae</taxon>
        <taxon>rosids</taxon>
        <taxon>fabids</taxon>
        <taxon>Fabales</taxon>
        <taxon>Fabaceae</taxon>
        <taxon>Papilionoideae</taxon>
        <taxon>50 kb inversion clade</taxon>
        <taxon>NPAAA clade</taxon>
        <taxon>Hologalegina</taxon>
        <taxon>IRL clade</taxon>
        <taxon>Trifolieae</taxon>
        <taxon>Medicago</taxon>
    </lineage>
</organism>
<feature type="compositionally biased region" description="Basic and acidic residues" evidence="1">
    <location>
        <begin position="1"/>
        <end position="25"/>
    </location>
</feature>
<reference evidence="2" key="1">
    <citation type="submission" date="2005-04" db="EMBL/GenBank/DDBJ databases">
        <authorList>
            <person name="Town C.D."/>
        </authorList>
    </citation>
    <scope>NUCLEOTIDE SEQUENCE</scope>
</reference>
<protein>
    <submittedName>
        <fullName evidence="2">Uncharacterized protein</fullName>
    </submittedName>
</protein>
<evidence type="ECO:0000256" key="1">
    <source>
        <dbReference type="SAM" id="MobiDB-lite"/>
    </source>
</evidence>
<evidence type="ECO:0000313" key="2">
    <source>
        <dbReference type="EMBL" id="ABD33285.1"/>
    </source>
</evidence>
<gene>
    <name evidence="2" type="ORF">MtrDRAFT_AC158501g22v2</name>
</gene>